<keyword evidence="3 7" id="KW-0328">Glycosyltransferase</keyword>
<organism evidence="11 12">
    <name type="scientific">Muricoccus vinaceus</name>
    <dbReference type="NCBI Taxonomy" id="424704"/>
    <lineage>
        <taxon>Bacteria</taxon>
        <taxon>Pseudomonadati</taxon>
        <taxon>Pseudomonadota</taxon>
        <taxon>Alphaproteobacteria</taxon>
        <taxon>Acetobacterales</taxon>
        <taxon>Roseomonadaceae</taxon>
        <taxon>Muricoccus</taxon>
    </lineage>
</organism>
<evidence type="ECO:0000256" key="3">
    <source>
        <dbReference type="ARBA" id="ARBA00022676"/>
    </source>
</evidence>
<dbReference type="InterPro" id="IPR000836">
    <property type="entry name" value="PRTase_dom"/>
</dbReference>
<keyword evidence="12" id="KW-1185">Reference proteome</keyword>
<feature type="binding site" evidence="7">
    <location>
        <position position="373"/>
    </location>
    <ligand>
        <name>Mg(2+)</name>
        <dbReference type="ChEBI" id="CHEBI:18420"/>
    </ligand>
</feature>
<comment type="catalytic activity">
    <reaction evidence="7 8">
        <text>5-phospho-beta-D-ribosylamine + L-glutamate + diphosphate = 5-phospho-alpha-D-ribose 1-diphosphate + L-glutamine + H2O</text>
        <dbReference type="Rhea" id="RHEA:14905"/>
        <dbReference type="ChEBI" id="CHEBI:15377"/>
        <dbReference type="ChEBI" id="CHEBI:29985"/>
        <dbReference type="ChEBI" id="CHEBI:33019"/>
        <dbReference type="ChEBI" id="CHEBI:58017"/>
        <dbReference type="ChEBI" id="CHEBI:58359"/>
        <dbReference type="ChEBI" id="CHEBI:58681"/>
        <dbReference type="EC" id="2.4.2.14"/>
    </reaction>
</comment>
<dbReference type="Gene3D" id="3.40.50.2020">
    <property type="match status" value="1"/>
</dbReference>
<evidence type="ECO:0000256" key="9">
    <source>
        <dbReference type="SAM" id="MobiDB-lite"/>
    </source>
</evidence>
<dbReference type="SUPFAM" id="SSF56235">
    <property type="entry name" value="N-terminal nucleophile aminohydrolases (Ntn hydrolases)"/>
    <property type="match status" value="1"/>
</dbReference>
<dbReference type="InterPro" id="IPR029055">
    <property type="entry name" value="Ntn_hydrolases_N"/>
</dbReference>
<dbReference type="Pfam" id="PF13522">
    <property type="entry name" value="GATase_6"/>
    <property type="match status" value="1"/>
</dbReference>
<evidence type="ECO:0000259" key="10">
    <source>
        <dbReference type="PROSITE" id="PS51278"/>
    </source>
</evidence>
<evidence type="ECO:0000256" key="7">
    <source>
        <dbReference type="HAMAP-Rule" id="MF_01931"/>
    </source>
</evidence>
<evidence type="ECO:0000313" key="11">
    <source>
        <dbReference type="EMBL" id="MFC0385296.1"/>
    </source>
</evidence>
<dbReference type="InterPro" id="IPR035584">
    <property type="entry name" value="PurF_N"/>
</dbReference>
<feature type="region of interest" description="Disordered" evidence="9">
    <location>
        <begin position="1"/>
        <end position="21"/>
    </location>
</feature>
<keyword evidence="7" id="KW-0460">Magnesium</keyword>
<dbReference type="PROSITE" id="PS51278">
    <property type="entry name" value="GATASE_TYPE_2"/>
    <property type="match status" value="1"/>
</dbReference>
<dbReference type="SUPFAM" id="SSF53271">
    <property type="entry name" value="PRTase-like"/>
    <property type="match status" value="1"/>
</dbReference>
<feature type="binding site" evidence="7">
    <location>
        <position position="374"/>
    </location>
    <ligand>
        <name>Mg(2+)</name>
        <dbReference type="ChEBI" id="CHEBI:18420"/>
    </ligand>
</feature>
<dbReference type="RefSeq" id="WP_377049445.1">
    <property type="nucleotide sequence ID" value="NZ_JBHLVZ010000005.1"/>
</dbReference>
<name>A0ABV6INZ3_9PROT</name>
<comment type="pathway">
    <text evidence="1 7 8">Purine metabolism; IMP biosynthesis via de novo pathway; N(1)-(5-phospho-D-ribosyl)glycinamide from 5-phospho-alpha-D-ribose 1-diphosphate: step 1/2.</text>
</comment>
<comment type="similarity">
    <text evidence="2 7 8">In the C-terminal section; belongs to the purine/pyrimidine phosphoribosyltransferase family.</text>
</comment>
<dbReference type="Proteomes" id="UP001589789">
    <property type="component" value="Unassembled WGS sequence"/>
</dbReference>
<dbReference type="InterPro" id="IPR029057">
    <property type="entry name" value="PRTase-like"/>
</dbReference>
<comment type="caution">
    <text evidence="11">The sequence shown here is derived from an EMBL/GenBank/DDBJ whole genome shotgun (WGS) entry which is preliminary data.</text>
</comment>
<keyword evidence="4 7" id="KW-0808">Transferase</keyword>
<dbReference type="CDD" id="cd06223">
    <property type="entry name" value="PRTases_typeI"/>
    <property type="match status" value="1"/>
</dbReference>
<dbReference type="PANTHER" id="PTHR11907">
    <property type="entry name" value="AMIDOPHOSPHORIBOSYLTRANSFERASE"/>
    <property type="match status" value="1"/>
</dbReference>
<accession>A0ABV6INZ3</accession>
<dbReference type="HAMAP" id="MF_01931">
    <property type="entry name" value="PurF"/>
    <property type="match status" value="1"/>
</dbReference>
<sequence>MTDLTTNPFESDPHNPDDDGFHEECGVFGVWNSPDAAALTALGLHALQHRGQEASGIVSLGEKGFRSHKGLGLVGDIFGDARVMAGLPGRAAVGHNRYATAGETALRNVQPLYADFAFGGFAVAHNGNLTNALTLRRQLVRRGCLFQSSTDSEVFVHLIAISLYATVLDRLIDALKQVDGAYSLVALHDGALMGVRDPLGVRPLVLGRLGADQNNAWVLASETCALDIVGAEFVRDIEPGEIVIIDDDGVRSIKPFAETASRFCIFEYIYFARPDSVVEGTPVYEARKGIGRELAIESGVDADVVVPVPDSGVPAAMGYSKEAGIPFELGIIRNHYVGRTFIEPTDSIRHLGVKLKHSANRAMLEGKRVILVDDSIVRGTTSKKIVEMVRGAGAKEVHMRISSPPTTHSCFYGIDTPEREKLLAAKHNVEEMARIIGADSLAFISLDGLYRALGRRGRDARDPGYCDACFTGDYSIPLTDLQGHPERKPALLALNGV</sequence>
<reference evidence="11 12" key="1">
    <citation type="submission" date="2024-09" db="EMBL/GenBank/DDBJ databases">
        <authorList>
            <person name="Sun Q."/>
            <person name="Mori K."/>
        </authorList>
    </citation>
    <scope>NUCLEOTIDE SEQUENCE [LARGE SCALE GENOMIC DNA]</scope>
    <source>
        <strain evidence="11 12">CCM 7468</strain>
    </source>
</reference>
<dbReference type="InterPro" id="IPR017932">
    <property type="entry name" value="GATase_2_dom"/>
</dbReference>
<dbReference type="CDD" id="cd00715">
    <property type="entry name" value="GPATase_N"/>
    <property type="match status" value="1"/>
</dbReference>
<dbReference type="PIRSF" id="PIRSF000485">
    <property type="entry name" value="Amd_phspho_trans"/>
    <property type="match status" value="1"/>
</dbReference>
<evidence type="ECO:0000256" key="2">
    <source>
        <dbReference type="ARBA" id="ARBA00010138"/>
    </source>
</evidence>
<proteinExistence type="inferred from homology"/>
<feature type="binding site" evidence="7">
    <location>
        <position position="469"/>
    </location>
    <ligand>
        <name>[4Fe-4S] cluster</name>
        <dbReference type="ChEBI" id="CHEBI:49883"/>
    </ligand>
</feature>
<comment type="cofactor">
    <cofactor evidence="7">
        <name>[4Fe-4S] cluster</name>
        <dbReference type="ChEBI" id="CHEBI:49883"/>
    </cofactor>
    <text evidence="7">Binds 1 [4Fe-4S] cluster per subunit.</text>
</comment>
<dbReference type="GO" id="GO:0004044">
    <property type="term" value="F:amidophosphoribosyltransferase activity"/>
    <property type="evidence" value="ECO:0007669"/>
    <property type="project" value="UniProtKB-EC"/>
</dbReference>
<evidence type="ECO:0000256" key="1">
    <source>
        <dbReference type="ARBA" id="ARBA00005209"/>
    </source>
</evidence>
<dbReference type="EMBL" id="JBHLVZ010000005">
    <property type="protein sequence ID" value="MFC0385296.1"/>
    <property type="molecule type" value="Genomic_DNA"/>
</dbReference>
<dbReference type="EC" id="2.4.2.14" evidence="7"/>
<evidence type="ECO:0000256" key="6">
    <source>
        <dbReference type="ARBA" id="ARBA00022962"/>
    </source>
</evidence>
<keyword evidence="7" id="KW-0408">Iron</keyword>
<evidence type="ECO:0000256" key="4">
    <source>
        <dbReference type="ARBA" id="ARBA00022679"/>
    </source>
</evidence>
<feature type="binding site" evidence="7">
    <location>
        <position position="311"/>
    </location>
    <ligand>
        <name>Mg(2+)</name>
        <dbReference type="ChEBI" id="CHEBI:18420"/>
    </ligand>
</feature>
<dbReference type="Gene3D" id="3.60.20.10">
    <property type="entry name" value="Glutamine Phosphoribosylpyrophosphate, subunit 1, domain 1"/>
    <property type="match status" value="1"/>
</dbReference>
<comment type="function">
    <text evidence="7">Catalyzes the formation of phosphoribosylamine from phosphoribosylpyrophosphate (PRPP) and glutamine.</text>
</comment>
<dbReference type="InterPro" id="IPR005854">
    <property type="entry name" value="PurF"/>
</dbReference>
<feature type="binding site" evidence="7">
    <location>
        <position position="410"/>
    </location>
    <ligand>
        <name>[4Fe-4S] cluster</name>
        <dbReference type="ChEBI" id="CHEBI:49883"/>
    </ligand>
</feature>
<protein>
    <recommendedName>
        <fullName evidence="7">Amidophosphoribosyltransferase</fullName>
        <shortName evidence="7">ATase</shortName>
        <ecNumber evidence="7">2.4.2.14</ecNumber>
    </recommendedName>
    <alternativeName>
        <fullName evidence="7">Glutamine phosphoribosylpyrophosphate amidotransferase</fullName>
        <shortName evidence="7">GPATase</shortName>
    </alternativeName>
</protein>
<feature type="compositionally biased region" description="Basic and acidic residues" evidence="9">
    <location>
        <begin position="11"/>
        <end position="21"/>
    </location>
</feature>
<keyword evidence="6 7" id="KW-0315">Glutamine amidotransferase</keyword>
<feature type="binding site" evidence="7">
    <location>
        <position position="264"/>
    </location>
    <ligand>
        <name>[4Fe-4S] cluster</name>
        <dbReference type="ChEBI" id="CHEBI:49883"/>
    </ligand>
</feature>
<evidence type="ECO:0000256" key="8">
    <source>
        <dbReference type="PIRNR" id="PIRNR000485"/>
    </source>
</evidence>
<keyword evidence="7" id="KW-0411">Iron-sulfur</keyword>
<dbReference type="NCBIfam" id="TIGR01134">
    <property type="entry name" value="purF"/>
    <property type="match status" value="1"/>
</dbReference>
<feature type="domain" description="Glutamine amidotransferase type-2" evidence="10">
    <location>
        <begin position="25"/>
        <end position="248"/>
    </location>
</feature>
<keyword evidence="7" id="KW-0479">Metal-binding</keyword>
<evidence type="ECO:0000256" key="5">
    <source>
        <dbReference type="ARBA" id="ARBA00022755"/>
    </source>
</evidence>
<feature type="binding site" evidence="7">
    <location>
        <position position="466"/>
    </location>
    <ligand>
        <name>[4Fe-4S] cluster</name>
        <dbReference type="ChEBI" id="CHEBI:49883"/>
    </ligand>
</feature>
<keyword evidence="5 7" id="KW-0658">Purine biosynthesis</keyword>
<evidence type="ECO:0000313" key="12">
    <source>
        <dbReference type="Proteomes" id="UP001589789"/>
    </source>
</evidence>
<keyword evidence="7" id="KW-0004">4Fe-4S</keyword>
<dbReference type="Pfam" id="PF00156">
    <property type="entry name" value="Pribosyltran"/>
    <property type="match status" value="1"/>
</dbReference>
<feature type="active site" description="Nucleophile" evidence="7">
    <location>
        <position position="25"/>
    </location>
</feature>
<gene>
    <name evidence="7 11" type="primary">purF</name>
    <name evidence="11" type="ORF">ACFFIC_06980</name>
</gene>
<comment type="cofactor">
    <cofactor evidence="7">
        <name>Mg(2+)</name>
        <dbReference type="ChEBI" id="CHEBI:18420"/>
    </cofactor>
    <text evidence="7">Binds 1 Mg(2+) ion per subunit.</text>
</comment>